<name>A0A6J4KF54_9BACT</name>
<dbReference type="AlphaFoldDB" id="A0A6J4KF54"/>
<feature type="non-terminal residue" evidence="2">
    <location>
        <position position="1"/>
    </location>
</feature>
<evidence type="ECO:0000256" key="1">
    <source>
        <dbReference type="SAM" id="MobiDB-lite"/>
    </source>
</evidence>
<sequence>GARNARRLPGDARLLRHPSPPRPARVARLRPGCQRRGVGPGGVLRAGRHLAHPVAAQLRGGHRPQGGWLAGQDRGRPPGRRGRRDRLRGREAPRDARDRPARRRLCGDPRGHRHRVRGEAPHPARLPLRRRRRNRARGRLDGLAQRHGGTEV</sequence>
<feature type="compositionally biased region" description="Basic and acidic residues" evidence="1">
    <location>
        <begin position="88"/>
        <end position="110"/>
    </location>
</feature>
<feature type="region of interest" description="Disordered" evidence="1">
    <location>
        <begin position="58"/>
        <end position="152"/>
    </location>
</feature>
<dbReference type="EMBL" id="CADCTW010000039">
    <property type="protein sequence ID" value="CAA9304279.1"/>
    <property type="molecule type" value="Genomic_DNA"/>
</dbReference>
<protein>
    <submittedName>
        <fullName evidence="2">Uncharacterized protein</fullName>
    </submittedName>
</protein>
<gene>
    <name evidence="2" type="ORF">AVDCRST_MAG68-925</name>
</gene>
<feature type="non-terminal residue" evidence="2">
    <location>
        <position position="152"/>
    </location>
</feature>
<feature type="compositionally biased region" description="Basic residues" evidence="1">
    <location>
        <begin position="127"/>
        <end position="137"/>
    </location>
</feature>
<evidence type="ECO:0000313" key="2">
    <source>
        <dbReference type="EMBL" id="CAA9304279.1"/>
    </source>
</evidence>
<accession>A0A6J4KF54</accession>
<reference evidence="2" key="1">
    <citation type="submission" date="2020-02" db="EMBL/GenBank/DDBJ databases">
        <authorList>
            <person name="Meier V. D."/>
        </authorList>
    </citation>
    <scope>NUCLEOTIDE SEQUENCE</scope>
    <source>
        <strain evidence="2">AVDCRST_MAG68</strain>
    </source>
</reference>
<feature type="region of interest" description="Disordered" evidence="1">
    <location>
        <begin position="1"/>
        <end position="45"/>
    </location>
</feature>
<organism evidence="2">
    <name type="scientific">uncultured Gemmatimonadota bacterium</name>
    <dbReference type="NCBI Taxonomy" id="203437"/>
    <lineage>
        <taxon>Bacteria</taxon>
        <taxon>Pseudomonadati</taxon>
        <taxon>Gemmatimonadota</taxon>
        <taxon>environmental samples</taxon>
    </lineage>
</organism>
<proteinExistence type="predicted"/>
<feature type="compositionally biased region" description="Basic residues" evidence="1">
    <location>
        <begin position="77"/>
        <end position="87"/>
    </location>
</feature>